<dbReference type="Pfam" id="PF07686">
    <property type="entry name" value="V-set"/>
    <property type="match status" value="2"/>
</dbReference>
<dbReference type="InterPro" id="IPR013106">
    <property type="entry name" value="Ig_V-set"/>
</dbReference>
<protein>
    <recommendedName>
        <fullName evidence="4">Ig-like domain-containing protein</fullName>
    </recommendedName>
</protein>
<evidence type="ECO:0000259" key="4">
    <source>
        <dbReference type="PROSITE" id="PS50835"/>
    </source>
</evidence>
<dbReference type="EMBL" id="JAFBMS010000005">
    <property type="protein sequence ID" value="KAG9352553.1"/>
    <property type="molecule type" value="Genomic_DNA"/>
</dbReference>
<dbReference type="GO" id="GO:0001817">
    <property type="term" value="P:regulation of cytokine production"/>
    <property type="evidence" value="ECO:0007669"/>
    <property type="project" value="TreeGrafter"/>
</dbReference>
<dbReference type="AlphaFoldDB" id="A0A8T2PGU5"/>
<dbReference type="SMART" id="SM00409">
    <property type="entry name" value="IG"/>
    <property type="match status" value="2"/>
</dbReference>
<dbReference type="PROSITE" id="PS50835">
    <property type="entry name" value="IG_LIKE"/>
    <property type="match status" value="1"/>
</dbReference>
<keyword evidence="6" id="KW-1185">Reference proteome</keyword>
<evidence type="ECO:0000256" key="3">
    <source>
        <dbReference type="ARBA" id="ARBA00023319"/>
    </source>
</evidence>
<evidence type="ECO:0000256" key="1">
    <source>
        <dbReference type="ARBA" id="ARBA00004370"/>
    </source>
</evidence>
<name>A0A8T2PGU5_9TELE</name>
<gene>
    <name evidence="5" type="ORF">JZ751_020967</name>
</gene>
<dbReference type="PANTHER" id="PTHR24100:SF151">
    <property type="entry name" value="ICOS LIGAND"/>
    <property type="match status" value="1"/>
</dbReference>
<evidence type="ECO:0000313" key="5">
    <source>
        <dbReference type="EMBL" id="KAG9352553.1"/>
    </source>
</evidence>
<comment type="caution">
    <text evidence="5">The sequence shown here is derived from an EMBL/GenBank/DDBJ whole genome shotgun (WGS) entry which is preliminary data.</text>
</comment>
<dbReference type="InterPro" id="IPR007110">
    <property type="entry name" value="Ig-like_dom"/>
</dbReference>
<dbReference type="SUPFAM" id="SSF48726">
    <property type="entry name" value="Immunoglobulin"/>
    <property type="match status" value="2"/>
</dbReference>
<keyword evidence="3" id="KW-0393">Immunoglobulin domain</keyword>
<dbReference type="SMART" id="SM00406">
    <property type="entry name" value="IGv"/>
    <property type="match status" value="2"/>
</dbReference>
<comment type="subcellular location">
    <subcellularLocation>
        <location evidence="1">Membrane</location>
    </subcellularLocation>
</comment>
<dbReference type="GO" id="GO:0009897">
    <property type="term" value="C:external side of plasma membrane"/>
    <property type="evidence" value="ECO:0007669"/>
    <property type="project" value="TreeGrafter"/>
</dbReference>
<dbReference type="InterPro" id="IPR013783">
    <property type="entry name" value="Ig-like_fold"/>
</dbReference>
<reference evidence="5" key="1">
    <citation type="thesis" date="2021" institute="BYU ScholarsArchive" country="Provo, UT, USA">
        <title>Applications of and Algorithms for Genome Assembly and Genomic Analyses with an Emphasis on Marine Teleosts.</title>
        <authorList>
            <person name="Pickett B.D."/>
        </authorList>
    </citation>
    <scope>NUCLEOTIDE SEQUENCE</scope>
    <source>
        <strain evidence="5">HI-2016</strain>
    </source>
</reference>
<accession>A0A8T2PGU5</accession>
<organism evidence="5 6">
    <name type="scientific">Albula glossodonta</name>
    <name type="common">roundjaw bonefish</name>
    <dbReference type="NCBI Taxonomy" id="121402"/>
    <lineage>
        <taxon>Eukaryota</taxon>
        <taxon>Metazoa</taxon>
        <taxon>Chordata</taxon>
        <taxon>Craniata</taxon>
        <taxon>Vertebrata</taxon>
        <taxon>Euteleostomi</taxon>
        <taxon>Actinopterygii</taxon>
        <taxon>Neopterygii</taxon>
        <taxon>Teleostei</taxon>
        <taxon>Albuliformes</taxon>
        <taxon>Albulidae</taxon>
        <taxon>Albula</taxon>
    </lineage>
</organism>
<evidence type="ECO:0000256" key="2">
    <source>
        <dbReference type="ARBA" id="ARBA00023136"/>
    </source>
</evidence>
<keyword evidence="2" id="KW-0472">Membrane</keyword>
<dbReference type="OrthoDB" id="10055806at2759"/>
<sequence length="260" mass="29362">MEVKLSPVYTTENEYSFIIQRKTDVSAQEEVSAGWASKNTLSDRFTGVPNAENETTELRISNVTESDLALYYCVGRLRGILQFGKGTRLYREPSHEADPQAPKQDLSSQSSFPSFYMIYASLLGLGQLGMICAVFTVHPSFSKNVSVSAGDQVILPCYFRISRQTPDEKLFVQWKVGDKVVLQLTSGEFTYGSKFRSRVDISLERIRQGNLSLHLRNTSRHDSGDYQCSIKNKNVIITLEMPPEQVPLLHSDITLYNIWS</sequence>
<feature type="domain" description="Ig-like" evidence="4">
    <location>
        <begin position="139"/>
        <end position="238"/>
    </location>
</feature>
<evidence type="ECO:0000313" key="6">
    <source>
        <dbReference type="Proteomes" id="UP000824540"/>
    </source>
</evidence>
<proteinExistence type="predicted"/>
<dbReference type="InterPro" id="IPR050504">
    <property type="entry name" value="IgSF_BTN/MOG"/>
</dbReference>
<dbReference type="Gene3D" id="2.60.40.10">
    <property type="entry name" value="Immunoglobulins"/>
    <property type="match status" value="2"/>
</dbReference>
<dbReference type="GO" id="GO:0005102">
    <property type="term" value="F:signaling receptor binding"/>
    <property type="evidence" value="ECO:0007669"/>
    <property type="project" value="TreeGrafter"/>
</dbReference>
<dbReference type="Proteomes" id="UP000824540">
    <property type="component" value="Unassembled WGS sequence"/>
</dbReference>
<dbReference type="PANTHER" id="PTHR24100">
    <property type="entry name" value="BUTYROPHILIN"/>
    <property type="match status" value="1"/>
</dbReference>
<dbReference type="InterPro" id="IPR036179">
    <property type="entry name" value="Ig-like_dom_sf"/>
</dbReference>
<dbReference type="InterPro" id="IPR003599">
    <property type="entry name" value="Ig_sub"/>
</dbReference>
<dbReference type="GO" id="GO:0050852">
    <property type="term" value="P:T cell receptor signaling pathway"/>
    <property type="evidence" value="ECO:0007669"/>
    <property type="project" value="TreeGrafter"/>
</dbReference>